<dbReference type="EMBL" id="RXFM01000055">
    <property type="protein sequence ID" value="RST65218.1"/>
    <property type="molecule type" value="Genomic_DNA"/>
</dbReference>
<dbReference type="RefSeq" id="WP_126044906.1">
    <property type="nucleotide sequence ID" value="NZ_RXFM01000055.1"/>
</dbReference>
<sequence length="221" mass="24461">MKYYYSIANFAVGTFTNIFNKFFYTETQTYQQLFGEMLIWSRGNNVSVENLVNSNIIPQQFVDSWGEDLARNITNEFTYHILNLEHSNNWNGDLLHTIPLSLPQVIMDWSTVTTIGAGILDTIGYYTNYSLLSWSSPICLPNIIWQNVLLGGLVGVGLGVVGIIGLELVPGVLELVPGGGLVGLRVVGLGYAGEIFLQYVTDTTITSLVEKHGLESIKPLH</sequence>
<reference evidence="2" key="1">
    <citation type="submission" date="2018-11" db="EMBL/GenBank/DDBJ databases">
        <title>Phylogenetic, genomic, and biogeographic characterization of a novel and ubiquitous marine invertebrate-associated Rickettsiales parasite, Candidatus Marinoinvertebrata rohwerii, gen. nov., sp. nov.</title>
        <authorList>
            <person name="Klinges J.G."/>
            <person name="Rosales S.M."/>
            <person name="Mcminds R."/>
            <person name="Shaver E.C."/>
            <person name="Shantz A."/>
            <person name="Peters E.C."/>
            <person name="Burkepile D.E."/>
            <person name="Silliman B.R."/>
            <person name="Vega Thurber R.L."/>
        </authorList>
    </citation>
    <scope>NUCLEOTIDE SEQUENCE [LARGE SCALE GENOMIC DNA]</scope>
    <source>
        <strain evidence="2">a_cerv_44</strain>
    </source>
</reference>
<name>A0A3R9Z613_9RICK</name>
<dbReference type="AlphaFoldDB" id="A0A3R9Z613"/>
<dbReference type="Proteomes" id="UP000279470">
    <property type="component" value="Unassembled WGS sequence"/>
</dbReference>
<gene>
    <name evidence="1" type="ORF">EIC27_04360</name>
</gene>
<evidence type="ECO:0000313" key="2">
    <source>
        <dbReference type="Proteomes" id="UP000279470"/>
    </source>
</evidence>
<proteinExistence type="predicted"/>
<comment type="caution">
    <text evidence="1">The sequence shown here is derived from an EMBL/GenBank/DDBJ whole genome shotgun (WGS) entry which is preliminary data.</text>
</comment>
<evidence type="ECO:0000313" key="1">
    <source>
        <dbReference type="EMBL" id="RST65218.1"/>
    </source>
</evidence>
<keyword evidence="2" id="KW-1185">Reference proteome</keyword>
<protein>
    <submittedName>
        <fullName evidence="1">Uncharacterized protein</fullName>
    </submittedName>
</protein>
<accession>A0A3R9Z613</accession>
<organism evidence="1 2">
    <name type="scientific">Candidatus Aquarickettsia rohweri</name>
    <dbReference type="NCBI Taxonomy" id="2602574"/>
    <lineage>
        <taxon>Bacteria</taxon>
        <taxon>Pseudomonadati</taxon>
        <taxon>Pseudomonadota</taxon>
        <taxon>Alphaproteobacteria</taxon>
        <taxon>Rickettsiales</taxon>
        <taxon>Candidatus Midichloriaceae</taxon>
        <taxon>Candidatus Aquarickettsia</taxon>
    </lineage>
</organism>